<organism evidence="1">
    <name type="scientific">marine metagenome</name>
    <dbReference type="NCBI Taxonomy" id="408172"/>
    <lineage>
        <taxon>unclassified sequences</taxon>
        <taxon>metagenomes</taxon>
        <taxon>ecological metagenomes</taxon>
    </lineage>
</organism>
<accession>A0A382QWB5</accession>
<protein>
    <submittedName>
        <fullName evidence="1">Uncharacterized protein</fullName>
    </submittedName>
</protein>
<reference evidence="1" key="1">
    <citation type="submission" date="2018-05" db="EMBL/GenBank/DDBJ databases">
        <authorList>
            <person name="Lanie J.A."/>
            <person name="Ng W.-L."/>
            <person name="Kazmierczak K.M."/>
            <person name="Andrzejewski T.M."/>
            <person name="Davidsen T.M."/>
            <person name="Wayne K.J."/>
            <person name="Tettelin H."/>
            <person name="Glass J.I."/>
            <person name="Rusch D."/>
            <person name="Podicherti R."/>
            <person name="Tsui H.-C.T."/>
            <person name="Winkler M.E."/>
        </authorList>
    </citation>
    <scope>NUCLEOTIDE SEQUENCE</scope>
</reference>
<proteinExistence type="predicted"/>
<name>A0A382QWB5_9ZZZZ</name>
<dbReference type="AlphaFoldDB" id="A0A382QWB5"/>
<dbReference type="EMBL" id="UINC01117020">
    <property type="protein sequence ID" value="SVC89158.1"/>
    <property type="molecule type" value="Genomic_DNA"/>
</dbReference>
<sequence>MLTPKRKVTGTLPFSIVLSSTLVKFMLTKSDIEFKNDVCATGFISFVTIFLIS</sequence>
<gene>
    <name evidence="1" type="ORF">METZ01_LOCUS342012</name>
</gene>
<evidence type="ECO:0000313" key="1">
    <source>
        <dbReference type="EMBL" id="SVC89158.1"/>
    </source>
</evidence>